<dbReference type="AlphaFoldDB" id="X7XY56"/>
<sequence length="60" mass="6476">MYNCGQNTNQGGPSRAIYGLFPTLDALKKAFNDDIAAVDLMNCPGEGRRRTAGITTGRRT</sequence>
<dbReference type="GO" id="GO:0016301">
    <property type="term" value="F:kinase activity"/>
    <property type="evidence" value="ECO:0007669"/>
    <property type="project" value="UniProtKB-KW"/>
</dbReference>
<gene>
    <name evidence="1" type="ORF">I545_6719</name>
</gene>
<name>X7XY56_MYCKA</name>
<organism evidence="1 2">
    <name type="scientific">Mycobacterium kansasii 662</name>
    <dbReference type="NCBI Taxonomy" id="1299326"/>
    <lineage>
        <taxon>Bacteria</taxon>
        <taxon>Bacillati</taxon>
        <taxon>Actinomycetota</taxon>
        <taxon>Actinomycetes</taxon>
        <taxon>Mycobacteriales</taxon>
        <taxon>Mycobacteriaceae</taxon>
        <taxon>Mycobacterium</taxon>
    </lineage>
</organism>
<evidence type="ECO:0000313" key="2">
    <source>
        <dbReference type="Proteomes" id="UP000020561"/>
    </source>
</evidence>
<keyword evidence="1" id="KW-0418">Kinase</keyword>
<keyword evidence="1" id="KW-0472">Membrane</keyword>
<comment type="caution">
    <text evidence="1">The sequence shown here is derived from an EMBL/GenBank/DDBJ whole genome shotgun (WGS) entry which is preliminary data.</text>
</comment>
<evidence type="ECO:0000313" key="1">
    <source>
        <dbReference type="EMBL" id="ETZ99212.1"/>
    </source>
</evidence>
<accession>X7XY56</accession>
<dbReference type="Proteomes" id="UP000020561">
    <property type="component" value="Unassembled WGS sequence"/>
</dbReference>
<dbReference type="PATRIC" id="fig|1299326.3.peg.6452"/>
<keyword evidence="1" id="KW-0808">Transferase</keyword>
<protein>
    <submittedName>
        <fullName evidence="1">Transmembrane serine/threonine-kinase H PknH domain protein</fullName>
    </submittedName>
</protein>
<reference evidence="1 2" key="1">
    <citation type="submission" date="2013-12" db="EMBL/GenBank/DDBJ databases">
        <authorList>
            <person name="Brown-Elliot B."/>
            <person name="Wallace R."/>
            <person name="Lenaerts A."/>
            <person name="Ordway D."/>
            <person name="DeGroote M.A."/>
            <person name="Parker T."/>
            <person name="Sizemore C."/>
            <person name="Tallon L.J."/>
            <person name="Sadzewicz L.K."/>
            <person name="Sengamalay N."/>
            <person name="Fraser C.M."/>
            <person name="Hine E."/>
            <person name="Shefchek K.A."/>
            <person name="Das S.P."/>
            <person name="Tettelin H."/>
        </authorList>
    </citation>
    <scope>NUCLEOTIDE SEQUENCE [LARGE SCALE GENOMIC DNA]</scope>
    <source>
        <strain evidence="1 2">662</strain>
    </source>
</reference>
<dbReference type="EMBL" id="JAOA01000026">
    <property type="protein sequence ID" value="ETZ99212.1"/>
    <property type="molecule type" value="Genomic_DNA"/>
</dbReference>
<keyword evidence="1" id="KW-0812">Transmembrane</keyword>
<proteinExistence type="predicted"/>